<feature type="signal peptide" evidence="1">
    <location>
        <begin position="1"/>
        <end position="18"/>
    </location>
</feature>
<dbReference type="InterPro" id="IPR002156">
    <property type="entry name" value="RNaseH_domain"/>
</dbReference>
<protein>
    <submittedName>
        <fullName evidence="3">Putative tick transposon</fullName>
    </submittedName>
</protein>
<reference evidence="3" key="1">
    <citation type="submission" date="2012-11" db="EMBL/GenBank/DDBJ databases">
        <authorList>
            <person name="Lucero-Rivera Y.E."/>
            <person name="Tovar-Ramirez D."/>
        </authorList>
    </citation>
    <scope>NUCLEOTIDE SEQUENCE</scope>
    <source>
        <tissue evidence="3">Salivary gland</tissue>
    </source>
</reference>
<keyword evidence="1" id="KW-0732">Signal</keyword>
<dbReference type="PROSITE" id="PS50879">
    <property type="entry name" value="RNASE_H_1"/>
    <property type="match status" value="1"/>
</dbReference>
<dbReference type="InterPro" id="IPR012337">
    <property type="entry name" value="RNaseH-like_sf"/>
</dbReference>
<feature type="domain" description="RNase H type-1" evidence="2">
    <location>
        <begin position="162"/>
        <end position="294"/>
    </location>
</feature>
<proteinExistence type="evidence at transcript level"/>
<feature type="chain" id="PRO_5003981775" evidence="1">
    <location>
        <begin position="19"/>
        <end position="455"/>
    </location>
</feature>
<reference evidence="3" key="2">
    <citation type="journal article" date="2015" name="J. Proteomics">
        <title>Sexual differences in the sialomes of the zebra tick, Rhipicephalus pulchellus.</title>
        <authorList>
            <person name="Tan A.W."/>
            <person name="Francischetti I.M."/>
            <person name="Slovak M."/>
            <person name="Kini R.M."/>
            <person name="Ribeiro J.M."/>
        </authorList>
    </citation>
    <scope>NUCLEOTIDE SEQUENCE</scope>
    <source>
        <tissue evidence="3">Salivary gland</tissue>
    </source>
</reference>
<dbReference type="CDD" id="cd09276">
    <property type="entry name" value="Rnase_HI_RT_non_LTR"/>
    <property type="match status" value="1"/>
</dbReference>
<name>L7M3W2_RHIPC</name>
<evidence type="ECO:0000259" key="2">
    <source>
        <dbReference type="PROSITE" id="PS50879"/>
    </source>
</evidence>
<dbReference type="GO" id="GO:0003676">
    <property type="term" value="F:nucleic acid binding"/>
    <property type="evidence" value="ECO:0007669"/>
    <property type="project" value="InterPro"/>
</dbReference>
<accession>L7M3W2</accession>
<evidence type="ECO:0000256" key="1">
    <source>
        <dbReference type="SAM" id="SignalP"/>
    </source>
</evidence>
<organism evidence="3">
    <name type="scientific">Rhipicephalus pulchellus</name>
    <name type="common">Yellow backed tick</name>
    <name type="synonym">Dermacentor pulchellus</name>
    <dbReference type="NCBI Taxonomy" id="72859"/>
    <lineage>
        <taxon>Eukaryota</taxon>
        <taxon>Metazoa</taxon>
        <taxon>Ecdysozoa</taxon>
        <taxon>Arthropoda</taxon>
        <taxon>Chelicerata</taxon>
        <taxon>Arachnida</taxon>
        <taxon>Acari</taxon>
        <taxon>Parasitiformes</taxon>
        <taxon>Ixodida</taxon>
        <taxon>Ixodoidea</taxon>
        <taxon>Ixodidae</taxon>
        <taxon>Rhipicephalinae</taxon>
        <taxon>Rhipicephalus</taxon>
        <taxon>Rhipicephalus</taxon>
    </lineage>
</organism>
<sequence>MLQLYSALFLGFLRYSLPALSNTCKTNIRALQSVQAQTLRISLGLPRCSSTAATIVIAQEQPVTTHVVVETLRAHIRHLTRLPSHHLACLPARRPRASFCRIVTNHRDILPSSFKPAMRPASALWCLHQPHVCLSVPGIVKKARLSPLALKQFSLCLINETYFDRVHVYTDGSTNSNSSTGAVVVPSGDISMQLKFSHITTSTAAELGALQAAVKYILRQPPNQWAIFCDSRSALQTLQFALRHGLHEQLVYEIRHDYHQALENGHDVTFQWLPSHCGIAGNDRADEAARSAHEKDLQVPIPLSRTDAARQLQSLARRLTLLQWNTQGFSNSRVYSIYPNLQLRLPSGLSRRDETLLCRMWLGVAFTNAYSHLIGMANSAACNSCGREETIEHILCHCPSYQTHRRVLGAKLDRLDARPLSEKKILGPWSTASDMHKATKALLSYLKATGLHERL</sequence>
<dbReference type="Pfam" id="PF00075">
    <property type="entry name" value="RNase_H"/>
    <property type="match status" value="1"/>
</dbReference>
<dbReference type="Gene3D" id="3.30.420.10">
    <property type="entry name" value="Ribonuclease H-like superfamily/Ribonuclease H"/>
    <property type="match status" value="1"/>
</dbReference>
<dbReference type="InterPro" id="IPR036397">
    <property type="entry name" value="RNaseH_sf"/>
</dbReference>
<dbReference type="AlphaFoldDB" id="L7M3W2"/>
<dbReference type="EMBL" id="GACK01007250">
    <property type="protein sequence ID" value="JAA57784.1"/>
    <property type="molecule type" value="mRNA"/>
</dbReference>
<dbReference type="SUPFAM" id="SSF53098">
    <property type="entry name" value="Ribonuclease H-like"/>
    <property type="match status" value="1"/>
</dbReference>
<dbReference type="GO" id="GO:0004523">
    <property type="term" value="F:RNA-DNA hybrid ribonuclease activity"/>
    <property type="evidence" value="ECO:0007669"/>
    <property type="project" value="InterPro"/>
</dbReference>
<evidence type="ECO:0000313" key="3">
    <source>
        <dbReference type="EMBL" id="JAA57784.1"/>
    </source>
</evidence>